<evidence type="ECO:0008006" key="7">
    <source>
        <dbReference type="Google" id="ProtNLM"/>
    </source>
</evidence>
<dbReference type="GO" id="GO:0004553">
    <property type="term" value="F:hydrolase activity, hydrolyzing O-glycosyl compounds"/>
    <property type="evidence" value="ECO:0007669"/>
    <property type="project" value="InterPro"/>
</dbReference>
<dbReference type="InterPro" id="IPR037524">
    <property type="entry name" value="PA14/GLEYA"/>
</dbReference>
<feature type="domain" description="GH16" evidence="3">
    <location>
        <begin position="305"/>
        <end position="568"/>
    </location>
</feature>
<dbReference type="InterPro" id="IPR000757">
    <property type="entry name" value="Beta-glucanase-like"/>
</dbReference>
<reference evidence="6" key="1">
    <citation type="submission" date="2018-09" db="EMBL/GenBank/DDBJ databases">
        <authorList>
            <person name="Livingstone P.G."/>
            <person name="Whitworth D.E."/>
        </authorList>
    </citation>
    <scope>NUCLEOTIDE SEQUENCE [LARGE SCALE GENOMIC DNA]</scope>
    <source>
        <strain evidence="6">AB050A</strain>
    </source>
</reference>
<keyword evidence="6" id="KW-1185">Reference proteome</keyword>
<dbReference type="OrthoDB" id="176168at2"/>
<feature type="chain" id="PRO_5017220074" description="PA14 domain-containing protein" evidence="2">
    <location>
        <begin position="26"/>
        <end position="572"/>
    </location>
</feature>
<evidence type="ECO:0000313" key="5">
    <source>
        <dbReference type="EMBL" id="RKH62142.1"/>
    </source>
</evidence>
<comment type="caution">
    <text evidence="5">The sequence shown here is derived from an EMBL/GenBank/DDBJ whole genome shotgun (WGS) entry which is preliminary data.</text>
</comment>
<dbReference type="Gene3D" id="3.90.182.10">
    <property type="entry name" value="Toxin - Anthrax Protective Antigen,domain 1"/>
    <property type="match status" value="1"/>
</dbReference>
<dbReference type="InterPro" id="IPR013320">
    <property type="entry name" value="ConA-like_dom_sf"/>
</dbReference>
<dbReference type="SUPFAM" id="SSF49899">
    <property type="entry name" value="Concanavalin A-like lectins/glucanases"/>
    <property type="match status" value="1"/>
</dbReference>
<dbReference type="SUPFAM" id="SSF56988">
    <property type="entry name" value="Anthrax protective antigen"/>
    <property type="match status" value="1"/>
</dbReference>
<dbReference type="PROSITE" id="PS51257">
    <property type="entry name" value="PROKAR_LIPOPROTEIN"/>
    <property type="match status" value="1"/>
</dbReference>
<comment type="similarity">
    <text evidence="1">Belongs to the glycosyl hydrolase 16 family.</text>
</comment>
<keyword evidence="2" id="KW-0732">Signal</keyword>
<evidence type="ECO:0000313" key="6">
    <source>
        <dbReference type="Proteomes" id="UP000267003"/>
    </source>
</evidence>
<dbReference type="SMART" id="SM00758">
    <property type="entry name" value="PA14"/>
    <property type="match status" value="1"/>
</dbReference>
<dbReference type="RefSeq" id="WP_120557483.1">
    <property type="nucleotide sequence ID" value="NZ_RAWK01000138.1"/>
</dbReference>
<evidence type="ECO:0000259" key="3">
    <source>
        <dbReference type="PROSITE" id="PS51762"/>
    </source>
</evidence>
<dbReference type="GO" id="GO:0005975">
    <property type="term" value="P:carbohydrate metabolic process"/>
    <property type="evidence" value="ECO:0007669"/>
    <property type="project" value="InterPro"/>
</dbReference>
<dbReference type="Gene3D" id="2.60.120.200">
    <property type="match status" value="1"/>
</dbReference>
<gene>
    <name evidence="5" type="ORF">D7W81_22660</name>
</gene>
<organism evidence="5 6">
    <name type="scientific">Corallococcus aberystwythensis</name>
    <dbReference type="NCBI Taxonomy" id="2316722"/>
    <lineage>
        <taxon>Bacteria</taxon>
        <taxon>Pseudomonadati</taxon>
        <taxon>Myxococcota</taxon>
        <taxon>Myxococcia</taxon>
        <taxon>Myxococcales</taxon>
        <taxon>Cystobacterineae</taxon>
        <taxon>Myxococcaceae</taxon>
        <taxon>Corallococcus</taxon>
    </lineage>
</organism>
<evidence type="ECO:0000256" key="1">
    <source>
        <dbReference type="ARBA" id="ARBA00006865"/>
    </source>
</evidence>
<evidence type="ECO:0000259" key="4">
    <source>
        <dbReference type="PROSITE" id="PS51820"/>
    </source>
</evidence>
<dbReference type="EMBL" id="RAWK01000138">
    <property type="protein sequence ID" value="RKH62142.1"/>
    <property type="molecule type" value="Genomic_DNA"/>
</dbReference>
<feature type="signal peptide" evidence="2">
    <location>
        <begin position="1"/>
        <end position="25"/>
    </location>
</feature>
<dbReference type="Gene3D" id="2.60.120.260">
    <property type="entry name" value="Galactose-binding domain-like"/>
    <property type="match status" value="1"/>
</dbReference>
<evidence type="ECO:0000256" key="2">
    <source>
        <dbReference type="SAM" id="SignalP"/>
    </source>
</evidence>
<dbReference type="Pfam" id="PF07691">
    <property type="entry name" value="PA14"/>
    <property type="match status" value="1"/>
</dbReference>
<dbReference type="Proteomes" id="UP000267003">
    <property type="component" value="Unassembled WGS sequence"/>
</dbReference>
<sequence>MVASHRSRSRALVRACLVLPLCSLAACDAREPVPDTPVRVLRSAVTGELAATLIDDSGFNYPWQVNDGDESSGAWGAGDNASVGYDLGTLKQVREVWSQGDQAYRFHVQLFDANWSQTGWYDCDVDGSAVQWQGCDIPDTNARFVYVRYRTNTSGSWVQEVNLLGDAAGTSELPIPTGAFRGTYFSDRNLTTRAFQRQDSAIQFAWGTGSPGAGVGVDDFSVRWEGDWNFATAGTYRFSTTSDDGSRISVDGALVVDHWSDHGASTRTGDITLTAGKHRVTVEYYEAVGDASAQVGWTLQSASTPGVGGVPHPPTGWVLDLQDDFNSLDWNKWKQWQTNVPLFHTVMVMNTQSQCVTANGHLEMRARKRNDGSGIWDGCYLDQGTWWDEQNWRPAHPGYADYQVSFKADLPPGLGTGMYFLMWPIAESWGGTPWPPELDIVELPNNDGTSVMTTWHWDPDNKQSGIHPTVDRRNGKQWVYTARRVGNDIRMWIGDPATNAIREIPLPAEFSNNPDYKRMLVGMANFVASTWAITGDPSAFWYGDANATGSTAWTARIDYVKVWKPGPGMSGQ</sequence>
<dbReference type="PROSITE" id="PS51762">
    <property type="entry name" value="GH16_2"/>
    <property type="match status" value="1"/>
</dbReference>
<feature type="domain" description="PA14" evidence="4">
    <location>
        <begin position="175"/>
        <end position="311"/>
    </location>
</feature>
<dbReference type="PROSITE" id="PS51820">
    <property type="entry name" value="PA14"/>
    <property type="match status" value="1"/>
</dbReference>
<accession>A0A3A8QBL6</accession>
<dbReference type="AlphaFoldDB" id="A0A3A8QBL6"/>
<protein>
    <recommendedName>
        <fullName evidence="7">PA14 domain-containing protein</fullName>
    </recommendedName>
</protein>
<proteinExistence type="inferred from homology"/>
<name>A0A3A8QBL6_9BACT</name>
<dbReference type="InterPro" id="IPR011658">
    <property type="entry name" value="PA14_dom"/>
</dbReference>